<feature type="transmembrane region" description="Helical" evidence="8">
    <location>
        <begin position="110"/>
        <end position="128"/>
    </location>
</feature>
<dbReference type="SUPFAM" id="SSF103473">
    <property type="entry name" value="MFS general substrate transporter"/>
    <property type="match status" value="1"/>
</dbReference>
<evidence type="ECO:0000259" key="9">
    <source>
        <dbReference type="PROSITE" id="PS50850"/>
    </source>
</evidence>
<evidence type="ECO:0000256" key="8">
    <source>
        <dbReference type="SAM" id="Phobius"/>
    </source>
</evidence>
<evidence type="ECO:0000313" key="11">
    <source>
        <dbReference type="Proteomes" id="UP001629392"/>
    </source>
</evidence>
<feature type="transmembrane region" description="Helical" evidence="8">
    <location>
        <begin position="355"/>
        <end position="379"/>
    </location>
</feature>
<evidence type="ECO:0000256" key="5">
    <source>
        <dbReference type="ARBA" id="ARBA00022847"/>
    </source>
</evidence>
<evidence type="ECO:0000256" key="7">
    <source>
        <dbReference type="ARBA" id="ARBA00023136"/>
    </source>
</evidence>
<feature type="transmembrane region" description="Helical" evidence="8">
    <location>
        <begin position="210"/>
        <end position="229"/>
    </location>
</feature>
<keyword evidence="4 8" id="KW-0812">Transmembrane</keyword>
<dbReference type="InterPro" id="IPR051084">
    <property type="entry name" value="H+-coupled_symporters"/>
</dbReference>
<dbReference type="InterPro" id="IPR036259">
    <property type="entry name" value="MFS_trans_sf"/>
</dbReference>
<dbReference type="Proteomes" id="UP001629392">
    <property type="component" value="Unassembled WGS sequence"/>
</dbReference>
<reference evidence="10 11" key="1">
    <citation type="journal article" date="2024" name="Chem. Sci.">
        <title>Discovery of megapolipeptins by genome mining of a Burkholderiales bacteria collection.</title>
        <authorList>
            <person name="Paulo B.S."/>
            <person name="Recchia M.J.J."/>
            <person name="Lee S."/>
            <person name="Fergusson C.H."/>
            <person name="Romanowski S.B."/>
            <person name="Hernandez A."/>
            <person name="Krull N."/>
            <person name="Liu D.Y."/>
            <person name="Cavanagh H."/>
            <person name="Bos A."/>
            <person name="Gray C.A."/>
            <person name="Murphy B.T."/>
            <person name="Linington R.G."/>
            <person name="Eustaquio A.S."/>
        </authorList>
    </citation>
    <scope>NUCLEOTIDE SEQUENCE [LARGE SCALE GENOMIC DNA]</scope>
    <source>
        <strain evidence="10 11">RL17-350-BIC-E</strain>
    </source>
</reference>
<feature type="transmembrane region" description="Helical" evidence="8">
    <location>
        <begin position="175"/>
        <end position="198"/>
    </location>
</feature>
<evidence type="ECO:0000256" key="1">
    <source>
        <dbReference type="ARBA" id="ARBA00004651"/>
    </source>
</evidence>
<feature type="transmembrane region" description="Helical" evidence="8">
    <location>
        <begin position="38"/>
        <end position="68"/>
    </location>
</feature>
<dbReference type="PANTHER" id="PTHR43528:SF1">
    <property type="entry name" value="ALPHA-KETOGLUTARATE PERMEASE"/>
    <property type="match status" value="1"/>
</dbReference>
<keyword evidence="7 8" id="KW-0472">Membrane</keyword>
<keyword evidence="11" id="KW-1185">Reference proteome</keyword>
<name>A0ABW9EQD0_9BURK</name>
<dbReference type="EMBL" id="JAQQCL010000042">
    <property type="protein sequence ID" value="MFM0721282.1"/>
    <property type="molecule type" value="Genomic_DNA"/>
</dbReference>
<accession>A0ABW9EQD0</accession>
<dbReference type="InterPro" id="IPR011701">
    <property type="entry name" value="MFS"/>
</dbReference>
<sequence length="453" mass="48372">MQGTRRRAMSTLNNSIQSRAEQEVEATIARDPSRRRRIVIGAGIGTAIEYYDFTIYAFLATTIAQVFFPKSDPTAGLLSTFAIFAASFFLRPFGGIVIGHLADRLGRRRALTLSVAGMVAASVLIGFIPSYGAIGVLAPAVLVLLRCVQAFSAGGELGTAASYVAEQSPVERRGYLTGFVNLGTVSGTLLASFTVALTRALVPDVDFAGWGWRIPFLVSLPLGIIALLVRLRMEESIAFEEIAKEHEIKKSPALGVLKARPRAVLVVIALALTSNASYWTVFTYMSTLLQTQHVIDAKTAAWSTTATLVLAAITMPFWSHLSDRFGRKSVMMTVNGIFVLASYPLFMLATHSATVGILVQLVLGQITACYLANLLATLAETLPASMRVSGFALGYNIASILAGGSAGYIATWLVSRTGNPASPAFFVMTATAVAFVASALMRETANRPLQLDG</sequence>
<evidence type="ECO:0000256" key="4">
    <source>
        <dbReference type="ARBA" id="ARBA00022692"/>
    </source>
</evidence>
<dbReference type="InterPro" id="IPR020846">
    <property type="entry name" value="MFS_dom"/>
</dbReference>
<dbReference type="Pfam" id="PF00083">
    <property type="entry name" value="Sugar_tr"/>
    <property type="match status" value="1"/>
</dbReference>
<dbReference type="RefSeq" id="WP_408157320.1">
    <property type="nucleotide sequence ID" value="NZ_JAQQCL010000042.1"/>
</dbReference>
<evidence type="ECO:0000313" key="10">
    <source>
        <dbReference type="EMBL" id="MFM0721282.1"/>
    </source>
</evidence>
<feature type="domain" description="Major facilitator superfamily (MFS) profile" evidence="9">
    <location>
        <begin position="38"/>
        <end position="447"/>
    </location>
</feature>
<feature type="transmembrane region" description="Helical" evidence="8">
    <location>
        <begin position="263"/>
        <end position="280"/>
    </location>
</feature>
<feature type="transmembrane region" description="Helical" evidence="8">
    <location>
        <begin position="391"/>
        <end position="415"/>
    </location>
</feature>
<evidence type="ECO:0000256" key="2">
    <source>
        <dbReference type="ARBA" id="ARBA00022448"/>
    </source>
</evidence>
<gene>
    <name evidence="10" type="ORF">PQQ73_33800</name>
</gene>
<dbReference type="Pfam" id="PF07690">
    <property type="entry name" value="MFS_1"/>
    <property type="match status" value="1"/>
</dbReference>
<proteinExistence type="predicted"/>
<feature type="transmembrane region" description="Helical" evidence="8">
    <location>
        <begin position="74"/>
        <end position="98"/>
    </location>
</feature>
<keyword evidence="5" id="KW-0769">Symport</keyword>
<dbReference type="Gene3D" id="1.20.1250.20">
    <property type="entry name" value="MFS general substrate transporter like domains"/>
    <property type="match status" value="2"/>
</dbReference>
<evidence type="ECO:0000256" key="3">
    <source>
        <dbReference type="ARBA" id="ARBA00022475"/>
    </source>
</evidence>
<evidence type="ECO:0000256" key="6">
    <source>
        <dbReference type="ARBA" id="ARBA00022989"/>
    </source>
</evidence>
<comment type="subcellular location">
    <subcellularLocation>
        <location evidence="1">Cell membrane</location>
        <topology evidence="1">Multi-pass membrane protein</topology>
    </subcellularLocation>
</comment>
<keyword evidence="2" id="KW-0813">Transport</keyword>
<dbReference type="InterPro" id="IPR005828">
    <property type="entry name" value="MFS_sugar_transport-like"/>
</dbReference>
<dbReference type="PROSITE" id="PS50850">
    <property type="entry name" value="MFS"/>
    <property type="match status" value="1"/>
</dbReference>
<protein>
    <submittedName>
        <fullName evidence="10">MFS transporter</fullName>
    </submittedName>
</protein>
<dbReference type="PANTHER" id="PTHR43528">
    <property type="entry name" value="ALPHA-KETOGLUTARATE PERMEASE"/>
    <property type="match status" value="1"/>
</dbReference>
<feature type="transmembrane region" description="Helical" evidence="8">
    <location>
        <begin position="134"/>
        <end position="154"/>
    </location>
</feature>
<feature type="transmembrane region" description="Helical" evidence="8">
    <location>
        <begin position="421"/>
        <end position="441"/>
    </location>
</feature>
<keyword evidence="6 8" id="KW-1133">Transmembrane helix</keyword>
<keyword evidence="3" id="KW-1003">Cell membrane</keyword>
<comment type="caution">
    <text evidence="10">The sequence shown here is derived from an EMBL/GenBank/DDBJ whole genome shotgun (WGS) entry which is preliminary data.</text>
</comment>
<feature type="transmembrane region" description="Helical" evidence="8">
    <location>
        <begin position="330"/>
        <end position="349"/>
    </location>
</feature>
<feature type="transmembrane region" description="Helical" evidence="8">
    <location>
        <begin position="300"/>
        <end position="318"/>
    </location>
</feature>
<organism evidence="10 11">
    <name type="scientific">Paraburkholderia strydomiana</name>
    <dbReference type="NCBI Taxonomy" id="1245417"/>
    <lineage>
        <taxon>Bacteria</taxon>
        <taxon>Pseudomonadati</taxon>
        <taxon>Pseudomonadota</taxon>
        <taxon>Betaproteobacteria</taxon>
        <taxon>Burkholderiales</taxon>
        <taxon>Burkholderiaceae</taxon>
        <taxon>Paraburkholderia</taxon>
    </lineage>
</organism>